<dbReference type="PANTHER" id="PTHR38468">
    <property type="entry name" value="SLL0939 PROTEIN"/>
    <property type="match status" value="1"/>
</dbReference>
<dbReference type="PANTHER" id="PTHR38468:SF1">
    <property type="entry name" value="SLL0939 PROTEIN"/>
    <property type="match status" value="1"/>
</dbReference>
<dbReference type="RefSeq" id="WP_129234227.1">
    <property type="nucleotide sequence ID" value="NZ_SDPL01000095.1"/>
</dbReference>
<evidence type="ECO:0000256" key="1">
    <source>
        <dbReference type="SAM" id="MobiDB-lite"/>
    </source>
</evidence>
<evidence type="ECO:0000313" key="4">
    <source>
        <dbReference type="Proteomes" id="UP000292881"/>
    </source>
</evidence>
<feature type="transmembrane region" description="Helical" evidence="2">
    <location>
        <begin position="13"/>
        <end position="31"/>
    </location>
</feature>
<gene>
    <name evidence="3" type="ORF">ESO86_06855</name>
</gene>
<proteinExistence type="predicted"/>
<name>A0A4Q2JPW2_9MICO</name>
<dbReference type="InterPro" id="IPR012427">
    <property type="entry name" value="DUF1622"/>
</dbReference>
<accession>A0A4Q2JPW2</accession>
<dbReference type="Proteomes" id="UP000292881">
    <property type="component" value="Unassembled WGS sequence"/>
</dbReference>
<keyword evidence="2" id="KW-0812">Transmembrane</keyword>
<sequence>MEFGPVITRAGEVIDLLGVVAIVVGVLYAMADAAIRRIRNLGPVYTRFRRVLGRGILIGLELLVAADIIRTVAVTPTIESVTVLALIVVIRTFLSWSLEVEISGHWPWQKSRAAAADEGALGTTSDRPAGAERE</sequence>
<evidence type="ECO:0000313" key="3">
    <source>
        <dbReference type="EMBL" id="RXZ48357.1"/>
    </source>
</evidence>
<keyword evidence="4" id="KW-1185">Reference proteome</keyword>
<dbReference type="AlphaFoldDB" id="A0A4Q2JPW2"/>
<keyword evidence="2" id="KW-1133">Transmembrane helix</keyword>
<dbReference type="Pfam" id="PF07784">
    <property type="entry name" value="DUF1622"/>
    <property type="match status" value="1"/>
</dbReference>
<organism evidence="3 4">
    <name type="scientific">Agromyces binzhouensis</name>
    <dbReference type="NCBI Taxonomy" id="1817495"/>
    <lineage>
        <taxon>Bacteria</taxon>
        <taxon>Bacillati</taxon>
        <taxon>Actinomycetota</taxon>
        <taxon>Actinomycetes</taxon>
        <taxon>Micrococcales</taxon>
        <taxon>Microbacteriaceae</taxon>
        <taxon>Agromyces</taxon>
    </lineage>
</organism>
<feature type="region of interest" description="Disordered" evidence="1">
    <location>
        <begin position="114"/>
        <end position="134"/>
    </location>
</feature>
<comment type="caution">
    <text evidence="3">The sequence shown here is derived from an EMBL/GenBank/DDBJ whole genome shotgun (WGS) entry which is preliminary data.</text>
</comment>
<reference evidence="3 4" key="1">
    <citation type="submission" date="2019-01" db="EMBL/GenBank/DDBJ databases">
        <authorList>
            <person name="Li J."/>
        </authorList>
    </citation>
    <scope>NUCLEOTIDE SEQUENCE [LARGE SCALE GENOMIC DNA]</scope>
    <source>
        <strain evidence="3 4">CGMCC 4.7180</strain>
    </source>
</reference>
<evidence type="ECO:0000256" key="2">
    <source>
        <dbReference type="SAM" id="Phobius"/>
    </source>
</evidence>
<protein>
    <submittedName>
        <fullName evidence="3">DUF1622 domain-containing protein</fullName>
    </submittedName>
</protein>
<keyword evidence="2" id="KW-0472">Membrane</keyword>
<dbReference type="EMBL" id="SDPL01000095">
    <property type="protein sequence ID" value="RXZ48357.1"/>
    <property type="molecule type" value="Genomic_DNA"/>
</dbReference>
<dbReference type="OrthoDB" id="9812897at2"/>